<keyword evidence="2" id="KW-1185">Reference proteome</keyword>
<dbReference type="AlphaFoldDB" id="A0A2T0FHL9"/>
<proteinExistence type="predicted"/>
<comment type="caution">
    <text evidence="1">The sequence shown here is derived from an EMBL/GenBank/DDBJ whole genome shotgun (WGS) entry which is preliminary data.</text>
</comment>
<dbReference type="InterPro" id="IPR029069">
    <property type="entry name" value="HotDog_dom_sf"/>
</dbReference>
<dbReference type="SUPFAM" id="SSF54637">
    <property type="entry name" value="Thioesterase/thiol ester dehydrase-isomerase"/>
    <property type="match status" value="1"/>
</dbReference>
<organism evidence="1 2">
    <name type="scientific">Wickerhamiella sorbophila</name>
    <dbReference type="NCBI Taxonomy" id="45607"/>
    <lineage>
        <taxon>Eukaryota</taxon>
        <taxon>Fungi</taxon>
        <taxon>Dikarya</taxon>
        <taxon>Ascomycota</taxon>
        <taxon>Saccharomycotina</taxon>
        <taxon>Dipodascomycetes</taxon>
        <taxon>Dipodascales</taxon>
        <taxon>Trichomonascaceae</taxon>
        <taxon>Wickerhamiella</taxon>
    </lineage>
</organism>
<dbReference type="GO" id="GO:0005739">
    <property type="term" value="C:mitochondrion"/>
    <property type="evidence" value="ECO:0007669"/>
    <property type="project" value="TreeGrafter"/>
</dbReference>
<name>A0A2T0FHL9_9ASCO</name>
<dbReference type="GO" id="GO:0019171">
    <property type="term" value="F:(3R)-hydroxyacyl-[acyl-carrier-protein] dehydratase activity"/>
    <property type="evidence" value="ECO:0007669"/>
    <property type="project" value="TreeGrafter"/>
</dbReference>
<dbReference type="PANTHER" id="PTHR28152">
    <property type="entry name" value="HYDROXYACYL-THIOESTER DEHYDRATASE TYPE 2, MITOCHONDRIAL"/>
    <property type="match status" value="1"/>
</dbReference>
<dbReference type="Proteomes" id="UP000238350">
    <property type="component" value="Unassembled WGS sequence"/>
</dbReference>
<evidence type="ECO:0000313" key="2">
    <source>
        <dbReference type="Proteomes" id="UP000238350"/>
    </source>
</evidence>
<dbReference type="InterPro" id="IPR052741">
    <property type="entry name" value="Mitochondrial_HTD2"/>
</dbReference>
<gene>
    <name evidence="1" type="ORF">B9G98_02112</name>
</gene>
<evidence type="ECO:0000313" key="1">
    <source>
        <dbReference type="EMBL" id="PRT54492.1"/>
    </source>
</evidence>
<dbReference type="Gene3D" id="3.10.129.10">
    <property type="entry name" value="Hotdog Thioesterase"/>
    <property type="match status" value="1"/>
</dbReference>
<accession>A0A2T0FHL9</accession>
<dbReference type="OrthoDB" id="3257538at2759"/>
<reference evidence="1 2" key="1">
    <citation type="submission" date="2017-04" db="EMBL/GenBank/DDBJ databases">
        <title>Genome sequencing of [Candida] sorbophila.</title>
        <authorList>
            <person name="Ahn J.O."/>
        </authorList>
    </citation>
    <scope>NUCLEOTIDE SEQUENCE [LARGE SCALE GENOMIC DNA]</scope>
    <source>
        <strain evidence="1 2">DS02</strain>
    </source>
</reference>
<sequence length="300" mass="34107">MFRRPALRIPQFARSIAVRSKGPWVFHDDMSATHAETLDVALQGYLEAPHRPTKVGAPLLPGDHLVFFNHRVPESSLGRDGYDDEQSPIGDFPNRRWYGGRIEFNIESDLILGRPAVCTETLSSIKQSGNNKRVTVSIDRTMRSVDEPESWAVREQRTFFYFNNDPVLIERQSKRHFAPKYKAKIQRHIDPSRFLLFRYSALNFNAHLIHLDKAYTTEQEKLPDVVVQGPLMVTMVLRWVANDILGNGRVVKQFSYRNLAPLFVNDHAVLCAAPISPDVIEVWIENSQGGMVLTGSIVIA</sequence>
<dbReference type="GeneID" id="36515860"/>
<dbReference type="STRING" id="45607.A0A2T0FHL9"/>
<protein>
    <submittedName>
        <fullName evidence="1">Hydroxyacyl-thioester dehydratase type 2, mitochondrial</fullName>
    </submittedName>
</protein>
<dbReference type="PANTHER" id="PTHR28152:SF1">
    <property type="entry name" value="HYDROXYACYL-THIOESTER DEHYDRATASE TYPE 2, MITOCHONDRIAL"/>
    <property type="match status" value="1"/>
</dbReference>
<dbReference type="EMBL" id="NDIQ01000021">
    <property type="protein sequence ID" value="PRT54492.1"/>
    <property type="molecule type" value="Genomic_DNA"/>
</dbReference>
<dbReference type="RefSeq" id="XP_024664437.1">
    <property type="nucleotide sequence ID" value="XM_024808669.1"/>
</dbReference>